<reference evidence="3 4" key="1">
    <citation type="submission" date="2016-10" db="EMBL/GenBank/DDBJ databases">
        <authorList>
            <person name="de Groot N.N."/>
        </authorList>
    </citation>
    <scope>NUCLEOTIDE SEQUENCE [LARGE SCALE GENOMIC DNA]</scope>
    <source>
        <strain evidence="3 4">DSM 23581</strain>
    </source>
</reference>
<proteinExistence type="predicted"/>
<feature type="chain" id="PRO_5011592989" evidence="1">
    <location>
        <begin position="20"/>
        <end position="186"/>
    </location>
</feature>
<dbReference type="AlphaFoldDB" id="A0A1H3YUB8"/>
<dbReference type="InterPro" id="IPR016087">
    <property type="entry name" value="Chalcone_isomerase"/>
</dbReference>
<gene>
    <name evidence="3" type="ORF">SAMN05421540_103248</name>
</gene>
<dbReference type="InterPro" id="IPR016088">
    <property type="entry name" value="Chalcone_isomerase_3-sand"/>
</dbReference>
<accession>A0A1H3YUB8</accession>
<evidence type="ECO:0000313" key="4">
    <source>
        <dbReference type="Proteomes" id="UP000198820"/>
    </source>
</evidence>
<keyword evidence="1" id="KW-0732">Signal</keyword>
<dbReference type="Pfam" id="PF16036">
    <property type="entry name" value="Chalcone_3"/>
    <property type="match status" value="1"/>
</dbReference>
<dbReference type="InterPro" id="IPR036298">
    <property type="entry name" value="Chalcone_isomerase_sf"/>
</dbReference>
<organism evidence="3 4">
    <name type="scientific">Psychroflexus halocasei</name>
    <dbReference type="NCBI Taxonomy" id="908615"/>
    <lineage>
        <taxon>Bacteria</taxon>
        <taxon>Pseudomonadati</taxon>
        <taxon>Bacteroidota</taxon>
        <taxon>Flavobacteriia</taxon>
        <taxon>Flavobacteriales</taxon>
        <taxon>Flavobacteriaceae</taxon>
        <taxon>Psychroflexus</taxon>
    </lineage>
</organism>
<dbReference type="Gene3D" id="3.50.70.10">
    <property type="match status" value="1"/>
</dbReference>
<evidence type="ECO:0000259" key="2">
    <source>
        <dbReference type="Pfam" id="PF16036"/>
    </source>
</evidence>
<evidence type="ECO:0000313" key="3">
    <source>
        <dbReference type="EMBL" id="SEA14668.1"/>
    </source>
</evidence>
<evidence type="ECO:0000256" key="1">
    <source>
        <dbReference type="SAM" id="SignalP"/>
    </source>
</evidence>
<dbReference type="SUPFAM" id="SSF54626">
    <property type="entry name" value="Chalcone isomerase"/>
    <property type="match status" value="1"/>
</dbReference>
<keyword evidence="3" id="KW-0413">Isomerase</keyword>
<dbReference type="Proteomes" id="UP000198820">
    <property type="component" value="Unassembled WGS sequence"/>
</dbReference>
<dbReference type="EMBL" id="FNQF01000003">
    <property type="protein sequence ID" value="SEA14668.1"/>
    <property type="molecule type" value="Genomic_DNA"/>
</dbReference>
<feature type="signal peptide" evidence="1">
    <location>
        <begin position="1"/>
        <end position="19"/>
    </location>
</feature>
<dbReference type="RefSeq" id="WP_093240972.1">
    <property type="nucleotide sequence ID" value="NZ_FNQF01000003.1"/>
</dbReference>
<feature type="domain" description="Chalcone isomerase" evidence="2">
    <location>
        <begin position="21"/>
        <end position="185"/>
    </location>
</feature>
<dbReference type="GO" id="GO:0016872">
    <property type="term" value="F:intramolecular lyase activity"/>
    <property type="evidence" value="ECO:0007669"/>
    <property type="project" value="InterPro"/>
</dbReference>
<name>A0A1H3YUB8_9FLAO</name>
<sequence length="186" mass="20743">MKAILSILCIVFVSLSSVAQTEISGITLPEKISYGEDEVVLNGAGVREKFWMDMYVSGLYLKAKSSNPQKIINADETMGIQLHIVSGMITSKRMIDAIENGFDKSTQGNKEPIREKIDKFIGVFNEKIQKGDVFDLTYQPKHGVIVYKNGKETGQIKGFEFKKALFGIWLTENPGDEDLKEAMLGQ</sequence>
<protein>
    <submittedName>
        <fullName evidence="3">Chalcone isomerase-like</fullName>
    </submittedName>
</protein>
<keyword evidence="4" id="KW-1185">Reference proteome</keyword>
<dbReference type="STRING" id="908615.SAMN05421540_103248"/>